<dbReference type="HAMAP" id="MF_01087">
    <property type="entry name" value="UPF0285"/>
    <property type="match status" value="1"/>
</dbReference>
<sequence length="334" mass="35614">MVFVGMDHGTTGVSFTVLEPEPEHLKIGRDELSAGEVSAMEELSRIVDLDSIQLMAITYAMGDGINKITPLEHVKNRGILSIEGAGKVTGGGTAVYEEIENSGIPTVLIPGLHQNTPSMDPRFKAAYSHHASAEKVSICYNAHLETGYEHFIVSDISSNTVSLLLENGKIRGAVDACLGSMGIVHGPLDLKMIRDVDEGLRTANQCFSRAGAVKVAGIDEKVAHAKDVLLKRYQEKDPQAELALETMLMTIVMEIWGLAGIANNEIEGVVLTGSVGSMQEPFDFFGSLQDEVEDIGEVVMLPPTSGSVGSAQIAKAVFEGADDILGIGVHSKPE</sequence>
<dbReference type="InterPro" id="IPR043129">
    <property type="entry name" value="ATPase_NBD"/>
</dbReference>
<dbReference type="PIRSF" id="PIRSF018783">
    <property type="entry name" value="UCP018783"/>
    <property type="match status" value="1"/>
</dbReference>
<accession>K2REY1</accession>
<comment type="similarity">
    <text evidence="1">Belongs to the UPF0285 family.</text>
</comment>
<dbReference type="OrthoDB" id="235676at2157"/>
<comment type="caution">
    <text evidence="2">The sequence shown here is derived from an EMBL/GenBank/DDBJ whole genome shotgun (WGS) entry which is preliminary data.</text>
</comment>
<proteinExistence type="inferred from homology"/>
<dbReference type="EMBL" id="AMPO01000001">
    <property type="protein sequence ID" value="EKF86949.1"/>
    <property type="molecule type" value="Genomic_DNA"/>
</dbReference>
<dbReference type="AlphaFoldDB" id="K2REY1"/>
<dbReference type="Proteomes" id="UP000007360">
    <property type="component" value="Unassembled WGS sequence"/>
</dbReference>
<gene>
    <name evidence="2" type="ORF">A994_01645</name>
</gene>
<reference evidence="2 3" key="1">
    <citation type="journal article" date="2012" name="J. Bacteriol.">
        <title>Draft genome sequence of Methanobacterium formicicum DSM 3637, an archaebacterium isolated from the methane producer amoeba Pelomyxa palustris.</title>
        <authorList>
            <person name="Gutierrez G."/>
        </authorList>
    </citation>
    <scope>NUCLEOTIDE SEQUENCE [LARGE SCALE GENOMIC DNA]</scope>
    <source>
        <strain evidence="3">DSM 3637 / PP1</strain>
    </source>
</reference>
<dbReference type="NCBIfam" id="TIGR03281">
    <property type="entry name" value="methan_mark_12"/>
    <property type="match status" value="1"/>
</dbReference>
<dbReference type="PATRIC" id="fig|1204725.3.peg.331"/>
<protein>
    <recommendedName>
        <fullName evidence="1">UPF0285 protein A994_01645</fullName>
    </recommendedName>
</protein>
<keyword evidence="3" id="KW-1185">Reference proteome</keyword>
<dbReference type="SUPFAM" id="SSF53067">
    <property type="entry name" value="Actin-like ATPase domain"/>
    <property type="match status" value="1"/>
</dbReference>
<name>K2REY1_METFP</name>
<organism evidence="2 3">
    <name type="scientific">Methanobacterium formicicum (strain DSM 3637 / PP1)</name>
    <dbReference type="NCBI Taxonomy" id="1204725"/>
    <lineage>
        <taxon>Archaea</taxon>
        <taxon>Methanobacteriati</taxon>
        <taxon>Methanobacteriota</taxon>
        <taxon>Methanomada group</taxon>
        <taxon>Methanobacteria</taxon>
        <taxon>Methanobacteriales</taxon>
        <taxon>Methanobacteriaceae</taxon>
        <taxon>Methanobacterium</taxon>
    </lineage>
</organism>
<evidence type="ECO:0000313" key="2">
    <source>
        <dbReference type="EMBL" id="EKF86949.1"/>
    </source>
</evidence>
<evidence type="ECO:0000256" key="1">
    <source>
        <dbReference type="HAMAP-Rule" id="MF_01087"/>
    </source>
</evidence>
<dbReference type="RefSeq" id="WP_004029523.1">
    <property type="nucleotide sequence ID" value="NZ_AMPO01000001.1"/>
</dbReference>
<evidence type="ECO:0000313" key="3">
    <source>
        <dbReference type="Proteomes" id="UP000007360"/>
    </source>
</evidence>
<dbReference type="InterPro" id="IPR016735">
    <property type="entry name" value="Methan_mark_12"/>
</dbReference>
<dbReference type="Gene3D" id="3.30.420.40">
    <property type="match status" value="1"/>
</dbReference>